<evidence type="ECO:0000313" key="2">
    <source>
        <dbReference type="Proteomes" id="UP000093858"/>
    </source>
</evidence>
<accession>A0A199P4H7</accession>
<dbReference type="AlphaFoldDB" id="A0A199P4H7"/>
<gene>
    <name evidence="1" type="ORF">A6R73_15330</name>
</gene>
<name>A0A199P4H7_9XANT</name>
<proteinExistence type="predicted"/>
<protein>
    <submittedName>
        <fullName evidence="1">Uncharacterized protein</fullName>
    </submittedName>
</protein>
<comment type="caution">
    <text evidence="1">The sequence shown here is derived from an EMBL/GenBank/DDBJ whole genome shotgun (WGS) entry which is preliminary data.</text>
</comment>
<organism evidence="1 2">
    <name type="scientific">Xanthomonas graminis pv. poae</name>
    <dbReference type="NCBI Taxonomy" id="227946"/>
    <lineage>
        <taxon>Bacteria</taxon>
        <taxon>Pseudomonadati</taxon>
        <taxon>Pseudomonadota</taxon>
        <taxon>Gammaproteobacteria</taxon>
        <taxon>Lysobacterales</taxon>
        <taxon>Lysobacteraceae</taxon>
        <taxon>Xanthomonas</taxon>
        <taxon>Xanthomonas translucens group</taxon>
        <taxon>Xanthomonas graminis</taxon>
    </lineage>
</organism>
<dbReference type="EMBL" id="LWSU01000122">
    <property type="protein sequence ID" value="OAX55910.1"/>
    <property type="molecule type" value="Genomic_DNA"/>
</dbReference>
<evidence type="ECO:0000313" key="1">
    <source>
        <dbReference type="EMBL" id="OAX55910.1"/>
    </source>
</evidence>
<reference evidence="1 2" key="1">
    <citation type="submission" date="2016-04" db="EMBL/GenBank/DDBJ databases">
        <title>Xanthomonas translucens phylogeny.</title>
        <authorList>
            <person name="Langlois P."/>
        </authorList>
    </citation>
    <scope>NUCLEOTIDE SEQUENCE [LARGE SCALE GENOMIC DNA]</scope>
    <source>
        <strain evidence="1 2">B99</strain>
    </source>
</reference>
<dbReference type="Proteomes" id="UP000093858">
    <property type="component" value="Unassembled WGS sequence"/>
</dbReference>
<sequence>MKKFFDLVVSQMQLRRVFAQLVQVFAGANPPCIRPPLALGGVVHVIGQPRHLAVMVKLL</sequence>